<reference evidence="2" key="1">
    <citation type="submission" date="2020-12" db="EMBL/GenBank/DDBJ databases">
        <title>Sedimentitalea sp. nov., isolated from sand in Incheon.</title>
        <authorList>
            <person name="Kim W."/>
        </authorList>
    </citation>
    <scope>NUCLEOTIDE SEQUENCE</scope>
    <source>
        <strain evidence="2">CAU 1593</strain>
    </source>
</reference>
<evidence type="ECO:0000313" key="3">
    <source>
        <dbReference type="Proteomes" id="UP000619079"/>
    </source>
</evidence>
<organism evidence="2 3">
    <name type="scientific">Sedimentitalea arenosa</name>
    <dbReference type="NCBI Taxonomy" id="2798803"/>
    <lineage>
        <taxon>Bacteria</taxon>
        <taxon>Pseudomonadati</taxon>
        <taxon>Pseudomonadota</taxon>
        <taxon>Alphaproteobacteria</taxon>
        <taxon>Rhodobacterales</taxon>
        <taxon>Paracoccaceae</taxon>
        <taxon>Sedimentitalea</taxon>
    </lineage>
</organism>
<comment type="caution">
    <text evidence="2">The sequence shown here is derived from an EMBL/GenBank/DDBJ whole genome shotgun (WGS) entry which is preliminary data.</text>
</comment>
<keyword evidence="1" id="KW-0472">Membrane</keyword>
<gene>
    <name evidence="2" type="ORF">JF290_01480</name>
</gene>
<evidence type="ECO:0000313" key="2">
    <source>
        <dbReference type="EMBL" id="MBJ6370183.1"/>
    </source>
</evidence>
<feature type="transmembrane region" description="Helical" evidence="1">
    <location>
        <begin position="66"/>
        <end position="84"/>
    </location>
</feature>
<dbReference type="EMBL" id="JAELVR010000001">
    <property type="protein sequence ID" value="MBJ6370183.1"/>
    <property type="molecule type" value="Genomic_DNA"/>
</dbReference>
<name>A0A8J7LQ36_9RHOB</name>
<protein>
    <submittedName>
        <fullName evidence="2">Uncharacterized protein</fullName>
    </submittedName>
</protein>
<sequence length="85" mass="9311">MKLRLYSGAGRSQQANETAAFLLQHHGDPYTRHFQETAGELPLLHYLTVPNCFGVSRLDLDMRIPSFALGVILCGVLVAAAQVLT</sequence>
<keyword evidence="1" id="KW-0812">Transmembrane</keyword>
<dbReference type="AlphaFoldDB" id="A0A8J7LQ36"/>
<accession>A0A8J7LQ36</accession>
<keyword evidence="1" id="KW-1133">Transmembrane helix</keyword>
<dbReference type="RefSeq" id="WP_199022952.1">
    <property type="nucleotide sequence ID" value="NZ_JAELVR010000001.1"/>
</dbReference>
<dbReference type="Proteomes" id="UP000619079">
    <property type="component" value="Unassembled WGS sequence"/>
</dbReference>
<proteinExistence type="predicted"/>
<evidence type="ECO:0000256" key="1">
    <source>
        <dbReference type="SAM" id="Phobius"/>
    </source>
</evidence>
<keyword evidence="3" id="KW-1185">Reference proteome</keyword>